<reference evidence="2 3" key="1">
    <citation type="submission" date="2019-03" db="EMBL/GenBank/DDBJ databases">
        <title>Subsurface microbial communities from deep shales in Ohio and West Virginia, USA.</title>
        <authorList>
            <person name="Wrighton K."/>
        </authorList>
    </citation>
    <scope>NUCLEOTIDE SEQUENCE [LARGE SCALE GENOMIC DNA]</scope>
    <source>
        <strain evidence="2 3">MSL 6dP</strain>
    </source>
</reference>
<accession>A0A4R8H0C4</accession>
<evidence type="ECO:0000313" key="2">
    <source>
        <dbReference type="EMBL" id="TDX52731.1"/>
    </source>
</evidence>
<dbReference type="STRING" id="926561.GCA_000379025_00224"/>
<organism evidence="2 3">
    <name type="scientific">Orenia marismortui</name>
    <dbReference type="NCBI Taxonomy" id="46469"/>
    <lineage>
        <taxon>Bacteria</taxon>
        <taxon>Bacillati</taxon>
        <taxon>Bacillota</taxon>
        <taxon>Clostridia</taxon>
        <taxon>Halanaerobiales</taxon>
        <taxon>Halobacteroidaceae</taxon>
        <taxon>Orenia</taxon>
    </lineage>
</organism>
<dbReference type="InterPro" id="IPR017853">
    <property type="entry name" value="GH"/>
</dbReference>
<dbReference type="EMBL" id="SOEG01000005">
    <property type="protein sequence ID" value="TDX52731.1"/>
    <property type="molecule type" value="Genomic_DNA"/>
</dbReference>
<evidence type="ECO:0000313" key="3">
    <source>
        <dbReference type="Proteomes" id="UP000295832"/>
    </source>
</evidence>
<dbReference type="SUPFAM" id="SSF51445">
    <property type="entry name" value="(Trans)glycosidases"/>
    <property type="match status" value="1"/>
</dbReference>
<keyword evidence="2" id="KW-0378">Hydrolase</keyword>
<keyword evidence="3" id="KW-1185">Reference proteome</keyword>
<dbReference type="SMART" id="SM00642">
    <property type="entry name" value="Aamy"/>
    <property type="match status" value="1"/>
</dbReference>
<sequence>MRKMINSKKIILLSILILSLGLFVGCDKENTSEDIAVEAIKNVMVNVKVPSDSAIEKITVSLRNTDMEEYIASKTEAVSDIDENGLLSFPFSDLKGNTYNVIAKAESSKEKDLYIASATIIDSTSITVGADNFSKIEKRSDFNNLRIYEIMVEAFRDGEPGGYGTGYGPSHHNGDLRGIINSLEYIKGLGVNAIWMTPIFDSKTGLVKGQATGYFPDDFYNVDPKFGSNEDLRELVDKAHELGLYVFMDGVFGHHGSDPIEGVVDYDSQWYGNKVKYPESLEYFKDVATYWIEEYEIDGWRLDQAFQMNQGGTNYLYDIRKAVEEVCEERKARGEEWGTLGYLVGEIWDGSGKEINSIGYSQDGLKSLFDFPLRYSLVQVLASQEDTSVSYGYNQPVSKLNGAYGYGNHKQYPDDAQPNLMLTTHDVVRFGDLIQRAPHLGYGKEHPDYWKRHKAAFSFMASYTGPITIYYGDEIGREVEGFINEQDIVDGEKIYDDHAARDSAKVAGFTPQEKDLKNYLSRLMKMRDNNPALWNGERTNLIAGKTRYADLKVDPDTGDRIVYVLNAGTSETTISVSNVGGSKLVDLLTGEEIIGSGSYDIPVDALTGRFLSVR</sequence>
<dbReference type="InterPro" id="IPR006047">
    <property type="entry name" value="GH13_cat_dom"/>
</dbReference>
<dbReference type="GO" id="GO:0009313">
    <property type="term" value="P:oligosaccharide catabolic process"/>
    <property type="evidence" value="ECO:0007669"/>
    <property type="project" value="TreeGrafter"/>
</dbReference>
<gene>
    <name evidence="2" type="ORF">C7959_10585</name>
</gene>
<evidence type="ECO:0000259" key="1">
    <source>
        <dbReference type="SMART" id="SM00642"/>
    </source>
</evidence>
<dbReference type="Proteomes" id="UP000295832">
    <property type="component" value="Unassembled WGS sequence"/>
</dbReference>
<protein>
    <submittedName>
        <fullName evidence="2">Glycosidase</fullName>
    </submittedName>
</protein>
<comment type="caution">
    <text evidence="2">The sequence shown here is derived from an EMBL/GenBank/DDBJ whole genome shotgun (WGS) entry which is preliminary data.</text>
</comment>
<dbReference type="GO" id="GO:0004556">
    <property type="term" value="F:alpha-amylase activity"/>
    <property type="evidence" value="ECO:0007669"/>
    <property type="project" value="TreeGrafter"/>
</dbReference>
<dbReference type="AlphaFoldDB" id="A0A4R8H0C4"/>
<dbReference type="PROSITE" id="PS51257">
    <property type="entry name" value="PROKAR_LIPOPROTEIN"/>
    <property type="match status" value="1"/>
</dbReference>
<dbReference type="Gene3D" id="3.20.20.80">
    <property type="entry name" value="Glycosidases"/>
    <property type="match status" value="1"/>
</dbReference>
<dbReference type="PANTHER" id="PTHR10357">
    <property type="entry name" value="ALPHA-AMYLASE FAMILY MEMBER"/>
    <property type="match status" value="1"/>
</dbReference>
<name>A0A4R8H0C4_9FIRM</name>
<dbReference type="Pfam" id="PF00128">
    <property type="entry name" value="Alpha-amylase"/>
    <property type="match status" value="2"/>
</dbReference>
<feature type="domain" description="Glycosyl hydrolase family 13 catalytic" evidence="1">
    <location>
        <begin position="149"/>
        <end position="527"/>
    </location>
</feature>
<keyword evidence="2" id="KW-0326">Glycosidase</keyword>
<dbReference type="PANTHER" id="PTHR10357:SF228">
    <property type="entry name" value="PUTATIVE-RELATED"/>
    <property type="match status" value="1"/>
</dbReference>
<dbReference type="RefSeq" id="WP_134115457.1">
    <property type="nucleotide sequence ID" value="NZ_SOEG01000005.1"/>
</dbReference>
<proteinExistence type="predicted"/>